<evidence type="ECO:0000313" key="2">
    <source>
        <dbReference type="Proteomes" id="UP000798662"/>
    </source>
</evidence>
<sequence>MAAWHQVEIKVAAHGLRGSIVRTDPIAVVSSVGTAAEGDTELGRTERLPNTTRPAWVTGVRVPAAAADATLIRVDFYHKQVAPGTSAHLGYATTPLGALTAIDGAQVSLPIVRGGSERAGQAVALLSATDVYQQMREPRTLELDFQLAETVFYGGKTQLFYTLSRAAAGHWVRVAQSERCRLSEFRWGQFDTLKRGFDELGLAGAGLDGTSLLLQVYKYKGIGSHRLVGNIQFTVEEVVKARAGEVGLLTFEPNPMGEVVAADVTVMHGGEYRNVVKVSLKLVNVTWRLKAAEAAGALQPPMQPR</sequence>
<name>A0ACC3CI62_PYRYE</name>
<proteinExistence type="predicted"/>
<protein>
    <submittedName>
        <fullName evidence="1">Uncharacterized protein</fullName>
    </submittedName>
</protein>
<accession>A0ACC3CI62</accession>
<comment type="caution">
    <text evidence="1">The sequence shown here is derived from an EMBL/GenBank/DDBJ whole genome shotgun (WGS) entry which is preliminary data.</text>
</comment>
<dbReference type="Proteomes" id="UP000798662">
    <property type="component" value="Chromosome 3"/>
</dbReference>
<evidence type="ECO:0000313" key="1">
    <source>
        <dbReference type="EMBL" id="KAK1869466.1"/>
    </source>
</evidence>
<reference evidence="1" key="1">
    <citation type="submission" date="2019-11" db="EMBL/GenBank/DDBJ databases">
        <title>Nori genome reveals adaptations in red seaweeds to the harsh intertidal environment.</title>
        <authorList>
            <person name="Wang D."/>
            <person name="Mao Y."/>
        </authorList>
    </citation>
    <scope>NUCLEOTIDE SEQUENCE</scope>
    <source>
        <tissue evidence="1">Gametophyte</tissue>
    </source>
</reference>
<keyword evidence="2" id="KW-1185">Reference proteome</keyword>
<gene>
    <name evidence="1" type="ORF">I4F81_011942</name>
</gene>
<organism evidence="1 2">
    <name type="scientific">Pyropia yezoensis</name>
    <name type="common">Susabi-nori</name>
    <name type="synonym">Porphyra yezoensis</name>
    <dbReference type="NCBI Taxonomy" id="2788"/>
    <lineage>
        <taxon>Eukaryota</taxon>
        <taxon>Rhodophyta</taxon>
        <taxon>Bangiophyceae</taxon>
        <taxon>Bangiales</taxon>
        <taxon>Bangiaceae</taxon>
        <taxon>Pyropia</taxon>
    </lineage>
</organism>
<dbReference type="EMBL" id="CM020620">
    <property type="protein sequence ID" value="KAK1869466.1"/>
    <property type="molecule type" value="Genomic_DNA"/>
</dbReference>